<dbReference type="InterPro" id="IPR041633">
    <property type="entry name" value="Polbeta"/>
</dbReference>
<evidence type="ECO:0000313" key="2">
    <source>
        <dbReference type="EMBL" id="OGC19072.1"/>
    </source>
</evidence>
<dbReference type="InterPro" id="IPR043519">
    <property type="entry name" value="NT_sf"/>
</dbReference>
<dbReference type="SUPFAM" id="SSF81301">
    <property type="entry name" value="Nucleotidyltransferase"/>
    <property type="match status" value="1"/>
</dbReference>
<dbReference type="PANTHER" id="PTHR33933">
    <property type="entry name" value="NUCLEOTIDYLTRANSFERASE"/>
    <property type="match status" value="1"/>
</dbReference>
<dbReference type="Gene3D" id="3.30.460.10">
    <property type="entry name" value="Beta Polymerase, domain 2"/>
    <property type="match status" value="1"/>
</dbReference>
<evidence type="ECO:0000259" key="1">
    <source>
        <dbReference type="Pfam" id="PF18765"/>
    </source>
</evidence>
<dbReference type="Proteomes" id="UP000178417">
    <property type="component" value="Unassembled WGS sequence"/>
</dbReference>
<organism evidence="2 3">
    <name type="scientific">candidate division WOR-1 bacterium RIFOXYB2_FULL_37_13</name>
    <dbReference type="NCBI Taxonomy" id="1802579"/>
    <lineage>
        <taxon>Bacteria</taxon>
        <taxon>Bacillati</taxon>
        <taxon>Saganbacteria</taxon>
    </lineage>
</organism>
<reference evidence="2 3" key="1">
    <citation type="journal article" date="2016" name="Nat. Commun.">
        <title>Thousands of microbial genomes shed light on interconnected biogeochemical processes in an aquifer system.</title>
        <authorList>
            <person name="Anantharaman K."/>
            <person name="Brown C.T."/>
            <person name="Hug L.A."/>
            <person name="Sharon I."/>
            <person name="Castelle C.J."/>
            <person name="Probst A.J."/>
            <person name="Thomas B.C."/>
            <person name="Singh A."/>
            <person name="Wilkins M.J."/>
            <person name="Karaoz U."/>
            <person name="Brodie E.L."/>
            <person name="Williams K.H."/>
            <person name="Hubbard S.S."/>
            <person name="Banfield J.F."/>
        </authorList>
    </citation>
    <scope>NUCLEOTIDE SEQUENCE [LARGE SCALE GENOMIC DNA]</scope>
</reference>
<proteinExistence type="predicted"/>
<name>A0A1F4SF59_UNCSA</name>
<dbReference type="EMBL" id="MEUB01000061">
    <property type="protein sequence ID" value="OGC19072.1"/>
    <property type="molecule type" value="Genomic_DNA"/>
</dbReference>
<sequence>MLSQKEINQIIGKIKETAQPDKIYLFGSYGKGKATEQSDLDLLVIDNSSRDKNSLALQISKSLFPRNFGLDLVITSTEELQEKNKLKFWQEIITKGKIVYERK</sequence>
<dbReference type="InterPro" id="IPR052548">
    <property type="entry name" value="Type_VII_TA_antitoxin"/>
</dbReference>
<dbReference type="STRING" id="1802579.A2310_05210"/>
<evidence type="ECO:0000313" key="3">
    <source>
        <dbReference type="Proteomes" id="UP000178417"/>
    </source>
</evidence>
<comment type="caution">
    <text evidence="2">The sequence shown here is derived from an EMBL/GenBank/DDBJ whole genome shotgun (WGS) entry which is preliminary data.</text>
</comment>
<dbReference type="CDD" id="cd05403">
    <property type="entry name" value="NT_KNTase_like"/>
    <property type="match status" value="1"/>
</dbReference>
<feature type="domain" description="Polymerase beta nucleotidyltransferase" evidence="1">
    <location>
        <begin position="8"/>
        <end position="103"/>
    </location>
</feature>
<dbReference type="Pfam" id="PF18765">
    <property type="entry name" value="Polbeta"/>
    <property type="match status" value="1"/>
</dbReference>
<gene>
    <name evidence="2" type="ORF">A2310_05210</name>
</gene>
<accession>A0A1F4SF59</accession>
<dbReference type="PANTHER" id="PTHR33933:SF1">
    <property type="entry name" value="PROTEIN ADENYLYLTRANSFERASE MNTA-RELATED"/>
    <property type="match status" value="1"/>
</dbReference>
<protein>
    <recommendedName>
        <fullName evidence="1">Polymerase beta nucleotidyltransferase domain-containing protein</fullName>
    </recommendedName>
</protein>
<dbReference type="AlphaFoldDB" id="A0A1F4SF59"/>